<name>A0A1R3G2K3_9ROSI</name>
<keyword evidence="2" id="KW-1185">Reference proteome</keyword>
<evidence type="ECO:0000313" key="2">
    <source>
        <dbReference type="Proteomes" id="UP000187203"/>
    </source>
</evidence>
<reference evidence="2" key="1">
    <citation type="submission" date="2013-09" db="EMBL/GenBank/DDBJ databases">
        <title>Corchorus olitorius genome sequencing.</title>
        <authorList>
            <person name="Alam M."/>
            <person name="Haque M.S."/>
            <person name="Islam M.S."/>
            <person name="Emdad E.M."/>
            <person name="Islam M.M."/>
            <person name="Ahmed B."/>
            <person name="Halim A."/>
            <person name="Hossen Q.M.M."/>
            <person name="Hossain M.Z."/>
            <person name="Ahmed R."/>
            <person name="Khan M.M."/>
            <person name="Islam R."/>
            <person name="Rashid M.M."/>
            <person name="Khan S.A."/>
            <person name="Rahman M.S."/>
            <person name="Alam M."/>
            <person name="Yahiya A.S."/>
            <person name="Khan M.S."/>
            <person name="Azam M.S."/>
            <person name="Haque T."/>
            <person name="Lashkar M.Z.H."/>
            <person name="Akhand A.I."/>
            <person name="Morshed G."/>
            <person name="Roy S."/>
            <person name="Uddin K.S."/>
            <person name="Rabeya T."/>
            <person name="Hossain A.S."/>
            <person name="Chowdhury A."/>
            <person name="Snigdha A.R."/>
            <person name="Mortoza M.S."/>
            <person name="Matin S.A."/>
            <person name="Hoque S.M.E."/>
            <person name="Islam M.K."/>
            <person name="Roy D.K."/>
            <person name="Haider R."/>
            <person name="Moosa M.M."/>
            <person name="Elias S.M."/>
            <person name="Hasan A.M."/>
            <person name="Jahan S."/>
            <person name="Shafiuddin M."/>
            <person name="Mahmood N."/>
            <person name="Shommy N.S."/>
        </authorList>
    </citation>
    <scope>NUCLEOTIDE SEQUENCE [LARGE SCALE GENOMIC DNA]</scope>
    <source>
        <strain evidence="2">cv. O-4</strain>
    </source>
</reference>
<dbReference type="EMBL" id="AWUE01023871">
    <property type="protein sequence ID" value="OMO52304.1"/>
    <property type="molecule type" value="Genomic_DNA"/>
</dbReference>
<evidence type="ECO:0000313" key="1">
    <source>
        <dbReference type="EMBL" id="OMO52304.1"/>
    </source>
</evidence>
<proteinExistence type="predicted"/>
<protein>
    <submittedName>
        <fullName evidence="1">Uncharacterized protein</fullName>
    </submittedName>
</protein>
<sequence length="41" mass="4438">MARLAQVVVESPEEGPLIDAVHGDVFGQTFNHAFTITKLKA</sequence>
<dbReference type="AlphaFoldDB" id="A0A1R3G2K3"/>
<gene>
    <name evidence="1" type="ORF">COLO4_37274</name>
</gene>
<dbReference type="Proteomes" id="UP000187203">
    <property type="component" value="Unassembled WGS sequence"/>
</dbReference>
<organism evidence="1 2">
    <name type="scientific">Corchorus olitorius</name>
    <dbReference type="NCBI Taxonomy" id="93759"/>
    <lineage>
        <taxon>Eukaryota</taxon>
        <taxon>Viridiplantae</taxon>
        <taxon>Streptophyta</taxon>
        <taxon>Embryophyta</taxon>
        <taxon>Tracheophyta</taxon>
        <taxon>Spermatophyta</taxon>
        <taxon>Magnoliopsida</taxon>
        <taxon>eudicotyledons</taxon>
        <taxon>Gunneridae</taxon>
        <taxon>Pentapetalae</taxon>
        <taxon>rosids</taxon>
        <taxon>malvids</taxon>
        <taxon>Malvales</taxon>
        <taxon>Malvaceae</taxon>
        <taxon>Grewioideae</taxon>
        <taxon>Apeibeae</taxon>
        <taxon>Corchorus</taxon>
    </lineage>
</organism>
<comment type="caution">
    <text evidence="1">The sequence shown here is derived from an EMBL/GenBank/DDBJ whole genome shotgun (WGS) entry which is preliminary data.</text>
</comment>
<accession>A0A1R3G2K3</accession>